<gene>
    <name evidence="1" type="ORF">OWV82_023370</name>
</gene>
<keyword evidence="2" id="KW-1185">Reference proteome</keyword>
<protein>
    <submittedName>
        <fullName evidence="1">Stem-specific protein TSJT1-like</fullName>
    </submittedName>
</protein>
<comment type="caution">
    <text evidence="1">The sequence shown here is derived from an EMBL/GenBank/DDBJ whole genome shotgun (WGS) entry which is preliminary data.</text>
</comment>
<dbReference type="EMBL" id="CM051406">
    <property type="protein sequence ID" value="KAJ4703467.1"/>
    <property type="molecule type" value="Genomic_DNA"/>
</dbReference>
<name>A0ACC1WXW8_MELAZ</name>
<reference evidence="1 2" key="1">
    <citation type="journal article" date="2023" name="Science">
        <title>Complex scaffold remodeling in plant triterpene biosynthesis.</title>
        <authorList>
            <person name="De La Pena R."/>
            <person name="Hodgson H."/>
            <person name="Liu J.C."/>
            <person name="Stephenson M.J."/>
            <person name="Martin A.C."/>
            <person name="Owen C."/>
            <person name="Harkess A."/>
            <person name="Leebens-Mack J."/>
            <person name="Jimenez L.E."/>
            <person name="Osbourn A."/>
            <person name="Sattely E.S."/>
        </authorList>
    </citation>
    <scope>NUCLEOTIDE SEQUENCE [LARGE SCALE GENOMIC DNA]</scope>
    <source>
        <strain evidence="2">cv. JPN11</strain>
        <tissue evidence="1">Leaf</tissue>
    </source>
</reference>
<evidence type="ECO:0000313" key="1">
    <source>
        <dbReference type="EMBL" id="KAJ4703467.1"/>
    </source>
</evidence>
<accession>A0ACC1WXW8</accession>
<organism evidence="1 2">
    <name type="scientific">Melia azedarach</name>
    <name type="common">Chinaberry tree</name>
    <dbReference type="NCBI Taxonomy" id="155640"/>
    <lineage>
        <taxon>Eukaryota</taxon>
        <taxon>Viridiplantae</taxon>
        <taxon>Streptophyta</taxon>
        <taxon>Embryophyta</taxon>
        <taxon>Tracheophyta</taxon>
        <taxon>Spermatophyta</taxon>
        <taxon>Magnoliopsida</taxon>
        <taxon>eudicotyledons</taxon>
        <taxon>Gunneridae</taxon>
        <taxon>Pentapetalae</taxon>
        <taxon>rosids</taxon>
        <taxon>malvids</taxon>
        <taxon>Sapindales</taxon>
        <taxon>Meliaceae</taxon>
        <taxon>Melia</taxon>
    </lineage>
</organism>
<proteinExistence type="predicted"/>
<sequence>MLAVFEKAIGKPPQELNIPSAGSENSKTRKEIAEIFQSSWPESTLYNLSNGNFMALSNKNDNPLNPRSIVVMDDIFCIFIGTLENISELRRHYGLSRQATESMVMIEAYKALRDRAPYPPDQVIKDLQGKFAFILFDSKSHTLFAARDRDGNVDLKWGMAGDGSLVCSNDANIITKACGKSCAPFPPGCIFMNGSGLLSFDHPLHKVKAIMREDDNGQVCGVTFQVDLYARIHSIPRTGSAANWLDAALVKAD</sequence>
<evidence type="ECO:0000313" key="2">
    <source>
        <dbReference type="Proteomes" id="UP001164539"/>
    </source>
</evidence>
<dbReference type="Proteomes" id="UP001164539">
    <property type="component" value="Chromosome 13"/>
</dbReference>